<protein>
    <submittedName>
        <fullName evidence="1">Uncharacterized protein</fullName>
    </submittedName>
</protein>
<gene>
    <name evidence="1" type="ORF">SDC9_154034</name>
</gene>
<dbReference type="EMBL" id="VSSQ01052716">
    <property type="protein sequence ID" value="MPN06777.1"/>
    <property type="molecule type" value="Genomic_DNA"/>
</dbReference>
<sequence length="101" mass="11212">MGLCGAISTVTRDFDLRSRCLLVPEGPAEWEIIENDGSSTPFDLSFEDACELTKHSIEEAKGKGLPWHDEGVMLTPNSQLVKLVTRSQMLRMESVEENTGE</sequence>
<organism evidence="1">
    <name type="scientific">bioreactor metagenome</name>
    <dbReference type="NCBI Taxonomy" id="1076179"/>
    <lineage>
        <taxon>unclassified sequences</taxon>
        <taxon>metagenomes</taxon>
        <taxon>ecological metagenomes</taxon>
    </lineage>
</organism>
<reference evidence="1" key="1">
    <citation type="submission" date="2019-08" db="EMBL/GenBank/DDBJ databases">
        <authorList>
            <person name="Kucharzyk K."/>
            <person name="Murdoch R.W."/>
            <person name="Higgins S."/>
            <person name="Loffler F."/>
        </authorList>
    </citation>
    <scope>NUCLEOTIDE SEQUENCE</scope>
</reference>
<comment type="caution">
    <text evidence="1">The sequence shown here is derived from an EMBL/GenBank/DDBJ whole genome shotgun (WGS) entry which is preliminary data.</text>
</comment>
<name>A0A645EXY6_9ZZZZ</name>
<accession>A0A645EXY6</accession>
<dbReference type="AlphaFoldDB" id="A0A645EXY6"/>
<evidence type="ECO:0000313" key="1">
    <source>
        <dbReference type="EMBL" id="MPN06777.1"/>
    </source>
</evidence>
<proteinExistence type="predicted"/>